<gene>
    <name evidence="1" type="primary">NCL1_61901</name>
    <name evidence="1" type="ORF">TNCV_2068491</name>
</gene>
<name>A0A8X7BDA3_TRICX</name>
<protein>
    <submittedName>
        <fullName evidence="1">Uncharacterized protein</fullName>
    </submittedName>
</protein>
<reference evidence="1" key="1">
    <citation type="submission" date="2020-08" db="EMBL/GenBank/DDBJ databases">
        <title>Multicomponent nature underlies the extraordinary mechanical properties of spider dragline silk.</title>
        <authorList>
            <person name="Kono N."/>
            <person name="Nakamura H."/>
            <person name="Mori M."/>
            <person name="Yoshida Y."/>
            <person name="Ohtoshi R."/>
            <person name="Malay A.D."/>
            <person name="Moran D.A.P."/>
            <person name="Tomita M."/>
            <person name="Numata K."/>
            <person name="Arakawa K."/>
        </authorList>
    </citation>
    <scope>NUCLEOTIDE SEQUENCE</scope>
</reference>
<keyword evidence="2" id="KW-1185">Reference proteome</keyword>
<dbReference type="Proteomes" id="UP000887159">
    <property type="component" value="Unassembled WGS sequence"/>
</dbReference>
<dbReference type="PANTHER" id="PTHR33936">
    <property type="entry name" value="PROTEIN CBG17840"/>
    <property type="match status" value="1"/>
</dbReference>
<evidence type="ECO:0000313" key="1">
    <source>
        <dbReference type="EMBL" id="GFY27228.1"/>
    </source>
</evidence>
<sequence>MNHVKLCSDLSLPYHCPHPECNCKFRYLTHSLSHEHEIPGIDMTIKELSFADKLSFQLWLEHEGTKTFTSFKKDTGSKRNDINIYSYYSCQFSKNEASETYKRKTSRRNIKGSIPPIECPARIVVCENGEGISAKYFSKHSHELCPQNIKFQPIKKTCREFIKANCWVTSKKLNKTSLSNLKDLTPASQRPPKFGALGGGISNLFLQRPYNLQVPQQFLTTHSERSTWPATRRVDQPAVFIPMIRPLSNSLNYEKCPLARLPGMFRLPKSSYNRRVIVTFMNLQQHYLKGTGIWSDSSVPYLA</sequence>
<dbReference type="InterPro" id="IPR052797">
    <property type="entry name" value="RegFact_GeneExpr_CellDeath"/>
</dbReference>
<organism evidence="1 2">
    <name type="scientific">Trichonephila clavipes</name>
    <name type="common">Golden silk orbweaver</name>
    <name type="synonym">Nephila clavipes</name>
    <dbReference type="NCBI Taxonomy" id="2585209"/>
    <lineage>
        <taxon>Eukaryota</taxon>
        <taxon>Metazoa</taxon>
        <taxon>Ecdysozoa</taxon>
        <taxon>Arthropoda</taxon>
        <taxon>Chelicerata</taxon>
        <taxon>Arachnida</taxon>
        <taxon>Araneae</taxon>
        <taxon>Araneomorphae</taxon>
        <taxon>Entelegynae</taxon>
        <taxon>Araneoidea</taxon>
        <taxon>Nephilidae</taxon>
        <taxon>Trichonephila</taxon>
    </lineage>
</organism>
<dbReference type="PANTHER" id="PTHR33936:SF25">
    <property type="entry name" value="C2H2-TYPE DOMAIN-CONTAINING PROTEIN"/>
    <property type="match status" value="1"/>
</dbReference>
<proteinExistence type="predicted"/>
<dbReference type="EMBL" id="BMAU01021379">
    <property type="protein sequence ID" value="GFY27228.1"/>
    <property type="molecule type" value="Genomic_DNA"/>
</dbReference>
<dbReference type="AlphaFoldDB" id="A0A8X7BDA3"/>
<accession>A0A8X7BDA3</accession>
<comment type="caution">
    <text evidence="1">The sequence shown here is derived from an EMBL/GenBank/DDBJ whole genome shotgun (WGS) entry which is preliminary data.</text>
</comment>
<evidence type="ECO:0000313" key="2">
    <source>
        <dbReference type="Proteomes" id="UP000887159"/>
    </source>
</evidence>